<protein>
    <submittedName>
        <fullName evidence="4">Uncharacterized protein LOC107017541</fullName>
    </submittedName>
</protein>
<dbReference type="InterPro" id="IPR005162">
    <property type="entry name" value="Retrotrans_gag_dom"/>
</dbReference>
<gene>
    <name evidence="4" type="primary">LOC107017541</name>
</gene>
<keyword evidence="3" id="KW-1185">Reference proteome</keyword>
<dbReference type="InterPro" id="IPR043502">
    <property type="entry name" value="DNA/RNA_pol_sf"/>
</dbReference>
<feature type="region of interest" description="Disordered" evidence="1">
    <location>
        <begin position="186"/>
        <end position="207"/>
    </location>
</feature>
<feature type="compositionally biased region" description="Polar residues" evidence="1">
    <location>
        <begin position="1"/>
        <end position="13"/>
    </location>
</feature>
<dbReference type="Pfam" id="PF03732">
    <property type="entry name" value="Retrotrans_gag"/>
    <property type="match status" value="1"/>
</dbReference>
<evidence type="ECO:0000256" key="1">
    <source>
        <dbReference type="SAM" id="MobiDB-lite"/>
    </source>
</evidence>
<evidence type="ECO:0000259" key="2">
    <source>
        <dbReference type="Pfam" id="PF03732"/>
    </source>
</evidence>
<accession>A0ABM1V9F6</accession>
<reference evidence="3" key="1">
    <citation type="journal article" date="2014" name="Nat. Genet.">
        <title>The genome of the stress-tolerant wild tomato species Solanum pennellii.</title>
        <authorList>
            <person name="Bolger A."/>
            <person name="Scossa F."/>
            <person name="Bolger M.E."/>
            <person name="Lanz C."/>
            <person name="Maumus F."/>
            <person name="Tohge T."/>
            <person name="Quesneville H."/>
            <person name="Alseekh S."/>
            <person name="Sorensen I."/>
            <person name="Lichtenstein G."/>
            <person name="Fich E.A."/>
            <person name="Conte M."/>
            <person name="Keller H."/>
            <person name="Schneeberger K."/>
            <person name="Schwacke R."/>
            <person name="Ofner I."/>
            <person name="Vrebalov J."/>
            <person name="Xu Y."/>
            <person name="Osorio S."/>
            <person name="Aflitos S.A."/>
            <person name="Schijlen E."/>
            <person name="Jimenez-Gomez J.M."/>
            <person name="Ryngajllo M."/>
            <person name="Kimura S."/>
            <person name="Kumar R."/>
            <person name="Koenig D."/>
            <person name="Headland L.R."/>
            <person name="Maloof J.N."/>
            <person name="Sinha N."/>
            <person name="van Ham R.C."/>
            <person name="Lankhorst R.K."/>
            <person name="Mao L."/>
            <person name="Vogel A."/>
            <person name="Arsova B."/>
            <person name="Panstruga R."/>
            <person name="Fei Z."/>
            <person name="Rose J.K."/>
            <person name="Zamir D."/>
            <person name="Carrari F."/>
            <person name="Giovannoni J.J."/>
            <person name="Weigel D."/>
            <person name="Usadel B."/>
            <person name="Fernie A.R."/>
        </authorList>
    </citation>
    <scope>NUCLEOTIDE SEQUENCE [LARGE SCALE GENOMIC DNA]</scope>
    <source>
        <strain evidence="3">cv. LA0716</strain>
    </source>
</reference>
<dbReference type="PANTHER" id="PTHR33223:SF11">
    <property type="entry name" value="ELEMENT PROTEIN, PUTATIVE-RELATED"/>
    <property type="match status" value="1"/>
</dbReference>
<dbReference type="RefSeq" id="XP_027772374.1">
    <property type="nucleotide sequence ID" value="XM_027916573.1"/>
</dbReference>
<evidence type="ECO:0000313" key="3">
    <source>
        <dbReference type="Proteomes" id="UP000694930"/>
    </source>
</evidence>
<evidence type="ECO:0000313" key="4">
    <source>
        <dbReference type="RefSeq" id="XP_027772374.1"/>
    </source>
</evidence>
<name>A0ABM1V9F6_SOLPN</name>
<dbReference type="SUPFAM" id="SSF56672">
    <property type="entry name" value="DNA/RNA polymerases"/>
    <property type="match status" value="1"/>
</dbReference>
<feature type="compositionally biased region" description="Basic and acidic residues" evidence="1">
    <location>
        <begin position="186"/>
        <end position="199"/>
    </location>
</feature>
<dbReference type="PANTHER" id="PTHR33223">
    <property type="entry name" value="CCHC-TYPE DOMAIN-CONTAINING PROTEIN"/>
    <property type="match status" value="1"/>
</dbReference>
<dbReference type="GeneID" id="107017541"/>
<dbReference type="Proteomes" id="UP000694930">
    <property type="component" value="Chromosome 4"/>
</dbReference>
<reference evidence="4" key="2">
    <citation type="submission" date="2025-08" db="UniProtKB">
        <authorList>
            <consortium name="RefSeq"/>
        </authorList>
    </citation>
    <scope>IDENTIFICATION</scope>
</reference>
<sequence>MQAQAMTAQVNRQDVQRENPPVRSMADRLRDFTRMNPPIFTGAKTSEDPQEFIDELQKILVAMGATDLEKAELASYQLKDVAQTWCKMWRDSRVLGGVPVTWELFKTAFLERYFPREMKEAKVEEFINLKQGSMTVMEYSLKFVKLSRFLTRINGDLDEECRSAMLHDNMDLSRLMVHVQQVEDSRKRRGVRDIRRPRTQDQAGVEVDPGKTEAVKNWLKPLTPTDIRSFLGLAGY</sequence>
<feature type="domain" description="Retrotransposon gag" evidence="2">
    <location>
        <begin position="73"/>
        <end position="152"/>
    </location>
</feature>
<feature type="region of interest" description="Disordered" evidence="1">
    <location>
        <begin position="1"/>
        <end position="20"/>
    </location>
</feature>
<organism evidence="3 4">
    <name type="scientific">Solanum pennellii</name>
    <name type="common">Tomato</name>
    <name type="synonym">Lycopersicon pennellii</name>
    <dbReference type="NCBI Taxonomy" id="28526"/>
    <lineage>
        <taxon>Eukaryota</taxon>
        <taxon>Viridiplantae</taxon>
        <taxon>Streptophyta</taxon>
        <taxon>Embryophyta</taxon>
        <taxon>Tracheophyta</taxon>
        <taxon>Spermatophyta</taxon>
        <taxon>Magnoliopsida</taxon>
        <taxon>eudicotyledons</taxon>
        <taxon>Gunneridae</taxon>
        <taxon>Pentapetalae</taxon>
        <taxon>asterids</taxon>
        <taxon>lamiids</taxon>
        <taxon>Solanales</taxon>
        <taxon>Solanaceae</taxon>
        <taxon>Solanoideae</taxon>
        <taxon>Solaneae</taxon>
        <taxon>Solanum</taxon>
        <taxon>Solanum subgen. Lycopersicon</taxon>
    </lineage>
</organism>
<proteinExistence type="predicted"/>